<name>A0A7G9FJP6_9FIRM</name>
<evidence type="ECO:0000256" key="15">
    <source>
        <dbReference type="SAM" id="Phobius"/>
    </source>
</evidence>
<evidence type="ECO:0000256" key="5">
    <source>
        <dbReference type="ARBA" id="ARBA00022553"/>
    </source>
</evidence>
<dbReference type="CDD" id="cd00082">
    <property type="entry name" value="HisKA"/>
    <property type="match status" value="1"/>
</dbReference>
<dbReference type="InterPro" id="IPR003660">
    <property type="entry name" value="HAMP_dom"/>
</dbReference>
<dbReference type="KEGG" id="wcp:H9Q76_08450"/>
<feature type="domain" description="HAMP" evidence="17">
    <location>
        <begin position="182"/>
        <end position="234"/>
    </location>
</feature>
<dbReference type="InterPro" id="IPR050398">
    <property type="entry name" value="HssS/ArlS-like"/>
</dbReference>
<feature type="domain" description="Histidine kinase" evidence="16">
    <location>
        <begin position="263"/>
        <end position="479"/>
    </location>
</feature>
<gene>
    <name evidence="18" type="ORF">H9Q76_08450</name>
</gene>
<evidence type="ECO:0000256" key="2">
    <source>
        <dbReference type="ARBA" id="ARBA00004651"/>
    </source>
</evidence>
<dbReference type="Gene3D" id="6.10.340.10">
    <property type="match status" value="1"/>
</dbReference>
<dbReference type="InterPro" id="IPR003594">
    <property type="entry name" value="HATPase_dom"/>
</dbReference>
<proteinExistence type="predicted"/>
<dbReference type="Pfam" id="PF00512">
    <property type="entry name" value="HisKA"/>
    <property type="match status" value="1"/>
</dbReference>
<evidence type="ECO:0000256" key="12">
    <source>
        <dbReference type="ARBA" id="ARBA00023012"/>
    </source>
</evidence>
<evidence type="ECO:0000256" key="4">
    <source>
        <dbReference type="ARBA" id="ARBA00022475"/>
    </source>
</evidence>
<evidence type="ECO:0000256" key="9">
    <source>
        <dbReference type="ARBA" id="ARBA00022777"/>
    </source>
</evidence>
<dbReference type="Pfam" id="PF00672">
    <property type="entry name" value="HAMP"/>
    <property type="match status" value="1"/>
</dbReference>
<organism evidence="18 19">
    <name type="scientific">Wujia chipingensis</name>
    <dbReference type="NCBI Taxonomy" id="2763670"/>
    <lineage>
        <taxon>Bacteria</taxon>
        <taxon>Bacillati</taxon>
        <taxon>Bacillota</taxon>
        <taxon>Clostridia</taxon>
        <taxon>Lachnospirales</taxon>
        <taxon>Lachnospiraceae</taxon>
        <taxon>Wujia</taxon>
    </lineage>
</organism>
<dbReference type="InterPro" id="IPR036097">
    <property type="entry name" value="HisK_dim/P_sf"/>
</dbReference>
<dbReference type="SUPFAM" id="SSF158472">
    <property type="entry name" value="HAMP domain-like"/>
    <property type="match status" value="1"/>
</dbReference>
<evidence type="ECO:0000259" key="17">
    <source>
        <dbReference type="PROSITE" id="PS50885"/>
    </source>
</evidence>
<evidence type="ECO:0000256" key="11">
    <source>
        <dbReference type="ARBA" id="ARBA00022989"/>
    </source>
</evidence>
<feature type="coiled-coil region" evidence="14">
    <location>
        <begin position="222"/>
        <end position="249"/>
    </location>
</feature>
<dbReference type="RefSeq" id="WP_117780614.1">
    <property type="nucleotide sequence ID" value="NZ_CP060632.1"/>
</dbReference>
<keyword evidence="10" id="KW-0067">ATP-binding</keyword>
<accession>A0A7G9FJP6</accession>
<dbReference type="SMART" id="SM00387">
    <property type="entry name" value="HATPase_c"/>
    <property type="match status" value="1"/>
</dbReference>
<dbReference type="Pfam" id="PF02518">
    <property type="entry name" value="HATPase_c"/>
    <property type="match status" value="1"/>
</dbReference>
<dbReference type="SMART" id="SM00304">
    <property type="entry name" value="HAMP"/>
    <property type="match status" value="1"/>
</dbReference>
<keyword evidence="14" id="KW-0175">Coiled coil</keyword>
<keyword evidence="12" id="KW-0902">Two-component regulatory system</keyword>
<evidence type="ECO:0000256" key="1">
    <source>
        <dbReference type="ARBA" id="ARBA00000085"/>
    </source>
</evidence>
<protein>
    <recommendedName>
        <fullName evidence="3">histidine kinase</fullName>
        <ecNumber evidence="3">2.7.13.3</ecNumber>
    </recommendedName>
</protein>
<dbReference type="GO" id="GO:0005524">
    <property type="term" value="F:ATP binding"/>
    <property type="evidence" value="ECO:0007669"/>
    <property type="project" value="UniProtKB-KW"/>
</dbReference>
<sequence length="483" mass="55045">MMVVFFSVFIIAASWLLCSYVLGGVFRYSIKNNLITTYNSCNELFQDESGDLFENGDLFGQIKNPQDAVVMIVDSDNGKLYTSINDEGQMMEGMRSLMNSIRSEDNESQFGTGEYIIRRNHDTITNADYYDLIGRLNNGYEVLLRTPIARVESVMQVMTHLFIYICIGLMVFGTSFMLLFSNIFAAPIKRMSKAAKRMSELDFDVKIPVTSNDEIGELGNSMNEMSEKLEQTISELKAANIELQRDIAERRKIDDMRKEFLSHVSHELKTPIALIQGYAEGLKDDMCDDKESRDFYTDVIIDESHKMNTMVKRLLTLNEIEFGDTKLNIERFELVGFVNSILASTKILAEEKGAEIIFEEEPPVYVWADEYMIEEVFTNYLTNAIHYVRKDGVIRISFKPMGNDIRVCVYNQGDWIAEEDIGRVFEKFYKADKARTREYGGNGIGLSIVAATMEAHGKKYGVENVADGVLFYFDLDANVLADK</sequence>
<dbReference type="SMART" id="SM00388">
    <property type="entry name" value="HisKA"/>
    <property type="match status" value="1"/>
</dbReference>
<keyword evidence="8" id="KW-0547">Nucleotide-binding</keyword>
<evidence type="ECO:0000256" key="14">
    <source>
        <dbReference type="SAM" id="Coils"/>
    </source>
</evidence>
<keyword evidence="9" id="KW-0418">Kinase</keyword>
<comment type="catalytic activity">
    <reaction evidence="1">
        <text>ATP + protein L-histidine = ADP + protein N-phospho-L-histidine.</text>
        <dbReference type="EC" id="2.7.13.3"/>
    </reaction>
</comment>
<dbReference type="SUPFAM" id="SSF55874">
    <property type="entry name" value="ATPase domain of HSP90 chaperone/DNA topoisomerase II/histidine kinase"/>
    <property type="match status" value="1"/>
</dbReference>
<keyword evidence="7 15" id="KW-0812">Transmembrane</keyword>
<keyword evidence="5" id="KW-0597">Phosphoprotein</keyword>
<evidence type="ECO:0000256" key="6">
    <source>
        <dbReference type="ARBA" id="ARBA00022679"/>
    </source>
</evidence>
<dbReference type="InterPro" id="IPR005467">
    <property type="entry name" value="His_kinase_dom"/>
</dbReference>
<dbReference type="GO" id="GO:0000155">
    <property type="term" value="F:phosphorelay sensor kinase activity"/>
    <property type="evidence" value="ECO:0007669"/>
    <property type="project" value="InterPro"/>
</dbReference>
<evidence type="ECO:0000313" key="19">
    <source>
        <dbReference type="Proteomes" id="UP000515819"/>
    </source>
</evidence>
<evidence type="ECO:0000256" key="13">
    <source>
        <dbReference type="ARBA" id="ARBA00023136"/>
    </source>
</evidence>
<dbReference type="AlphaFoldDB" id="A0A7G9FJP6"/>
<dbReference type="PANTHER" id="PTHR45528">
    <property type="entry name" value="SENSOR HISTIDINE KINASE CPXA"/>
    <property type="match status" value="1"/>
</dbReference>
<dbReference type="PANTHER" id="PTHR45528:SF1">
    <property type="entry name" value="SENSOR HISTIDINE KINASE CPXA"/>
    <property type="match status" value="1"/>
</dbReference>
<keyword evidence="4" id="KW-1003">Cell membrane</keyword>
<dbReference type="InterPro" id="IPR003661">
    <property type="entry name" value="HisK_dim/P_dom"/>
</dbReference>
<evidence type="ECO:0000256" key="3">
    <source>
        <dbReference type="ARBA" id="ARBA00012438"/>
    </source>
</evidence>
<evidence type="ECO:0000256" key="7">
    <source>
        <dbReference type="ARBA" id="ARBA00022692"/>
    </source>
</evidence>
<dbReference type="FunFam" id="1.10.287.130:FF:000001">
    <property type="entry name" value="Two-component sensor histidine kinase"/>
    <property type="match status" value="1"/>
</dbReference>
<dbReference type="EMBL" id="CP060632">
    <property type="protein sequence ID" value="QNL98777.1"/>
    <property type="molecule type" value="Genomic_DNA"/>
</dbReference>
<comment type="subcellular location">
    <subcellularLocation>
        <location evidence="2">Cell membrane</location>
        <topology evidence="2">Multi-pass membrane protein</topology>
    </subcellularLocation>
</comment>
<keyword evidence="6" id="KW-0808">Transferase</keyword>
<keyword evidence="11 15" id="KW-1133">Transmembrane helix</keyword>
<dbReference type="Gene3D" id="3.30.565.10">
    <property type="entry name" value="Histidine kinase-like ATPase, C-terminal domain"/>
    <property type="match status" value="1"/>
</dbReference>
<keyword evidence="13 15" id="KW-0472">Membrane</keyword>
<evidence type="ECO:0000259" key="16">
    <source>
        <dbReference type="PROSITE" id="PS50109"/>
    </source>
</evidence>
<dbReference type="InterPro" id="IPR036890">
    <property type="entry name" value="HATPase_C_sf"/>
</dbReference>
<dbReference type="PROSITE" id="PS50885">
    <property type="entry name" value="HAMP"/>
    <property type="match status" value="1"/>
</dbReference>
<keyword evidence="19" id="KW-1185">Reference proteome</keyword>
<feature type="transmembrane region" description="Helical" evidence="15">
    <location>
        <begin position="161"/>
        <end position="188"/>
    </location>
</feature>
<dbReference type="PRINTS" id="PR00344">
    <property type="entry name" value="BCTRLSENSOR"/>
</dbReference>
<dbReference type="PROSITE" id="PS50109">
    <property type="entry name" value="HIS_KIN"/>
    <property type="match status" value="1"/>
</dbReference>
<dbReference type="Proteomes" id="UP000515819">
    <property type="component" value="Chromosome"/>
</dbReference>
<dbReference type="EC" id="2.7.13.3" evidence="3"/>
<dbReference type="GO" id="GO:0005886">
    <property type="term" value="C:plasma membrane"/>
    <property type="evidence" value="ECO:0007669"/>
    <property type="project" value="UniProtKB-SubCell"/>
</dbReference>
<evidence type="ECO:0000313" key="18">
    <source>
        <dbReference type="EMBL" id="QNL98777.1"/>
    </source>
</evidence>
<evidence type="ECO:0000256" key="10">
    <source>
        <dbReference type="ARBA" id="ARBA00022840"/>
    </source>
</evidence>
<dbReference type="CDD" id="cd06225">
    <property type="entry name" value="HAMP"/>
    <property type="match status" value="1"/>
</dbReference>
<reference evidence="18 19" key="1">
    <citation type="submission" date="2020-08" db="EMBL/GenBank/DDBJ databases">
        <authorList>
            <person name="Liu C."/>
            <person name="Sun Q."/>
        </authorList>
    </citation>
    <scope>NUCLEOTIDE SEQUENCE [LARGE SCALE GENOMIC DNA]</scope>
    <source>
        <strain evidence="18 19">NSJ-4</strain>
    </source>
</reference>
<dbReference type="SUPFAM" id="SSF47384">
    <property type="entry name" value="Homodimeric domain of signal transducing histidine kinase"/>
    <property type="match status" value="1"/>
</dbReference>
<dbReference type="Gene3D" id="1.10.287.130">
    <property type="match status" value="1"/>
</dbReference>
<dbReference type="InterPro" id="IPR004358">
    <property type="entry name" value="Sig_transdc_His_kin-like_C"/>
</dbReference>
<evidence type="ECO:0000256" key="8">
    <source>
        <dbReference type="ARBA" id="ARBA00022741"/>
    </source>
</evidence>